<dbReference type="PANTHER" id="PTHR36937">
    <property type="entry name" value="PROTEIN CBG20935-RELATED"/>
    <property type="match status" value="1"/>
</dbReference>
<keyword evidence="2" id="KW-1185">Reference proteome</keyword>
<dbReference type="Proteomes" id="UP000008549">
    <property type="component" value="Unassembled WGS sequence"/>
</dbReference>
<dbReference type="AlphaFoldDB" id="B6IFF5"/>
<sequence length="161" mass="18787">MQIFKSFRRFRWFFSPVALDLSGENFNQKKIQKIFSRSPFNSINKFTVLDFLLLKKVLNEIVTSKILKVGGHEKNNVLEISFKYASRGVERVGRGLRVRRRYRLSYTGKVKAVARLHSKARTTSVRRVTLSVVHRHGRMHTLAPKIPRKISCPPTFKPNLY</sequence>
<dbReference type="GeneID" id="68917874"/>
<dbReference type="PANTHER" id="PTHR36937:SF4">
    <property type="entry name" value="SECRETED PROTEIN"/>
    <property type="match status" value="1"/>
</dbReference>
<protein>
    <submittedName>
        <fullName evidence="1">Protein CBG26396</fullName>
    </submittedName>
</protein>
<dbReference type="InParanoid" id="B6IFF5"/>
<dbReference type="HOGENOM" id="CLU_1645229_0_0_1"/>
<organism evidence="1 2">
    <name type="scientific">Caenorhabditis briggsae</name>
    <dbReference type="NCBI Taxonomy" id="6238"/>
    <lineage>
        <taxon>Eukaryota</taxon>
        <taxon>Metazoa</taxon>
        <taxon>Ecdysozoa</taxon>
        <taxon>Nematoda</taxon>
        <taxon>Chromadorea</taxon>
        <taxon>Rhabditida</taxon>
        <taxon>Rhabditina</taxon>
        <taxon>Rhabditomorpha</taxon>
        <taxon>Rhabditoidea</taxon>
        <taxon>Rhabditidae</taxon>
        <taxon>Peloderinae</taxon>
        <taxon>Caenorhabditis</taxon>
    </lineage>
</organism>
<dbReference type="RefSeq" id="XP_045098206.1">
    <property type="nucleotide sequence ID" value="XM_045235761.1"/>
</dbReference>
<name>B6IFF5_CAEBR</name>
<dbReference type="EMBL" id="HE601244">
    <property type="protein sequence ID" value="CAR98635.1"/>
    <property type="molecule type" value="Genomic_DNA"/>
</dbReference>
<dbReference type="CTD" id="68917874"/>
<reference evidence="1 2" key="2">
    <citation type="journal article" date="2011" name="PLoS Genet.">
        <title>Caenorhabditis briggsae recombinant inbred line genotypes reveal inter-strain incompatibility and the evolution of recombination.</title>
        <authorList>
            <person name="Ross J.A."/>
            <person name="Koboldt D.C."/>
            <person name="Staisch J.E."/>
            <person name="Chamberlin H.M."/>
            <person name="Gupta B.P."/>
            <person name="Miller R.D."/>
            <person name="Baird S.E."/>
            <person name="Haag E.S."/>
        </authorList>
    </citation>
    <scope>NUCLEOTIDE SEQUENCE [LARGE SCALE GENOMIC DNA]</scope>
    <source>
        <strain evidence="1 2">AF16</strain>
    </source>
</reference>
<evidence type="ECO:0000313" key="1">
    <source>
        <dbReference type="EMBL" id="CAR98635.1"/>
    </source>
</evidence>
<proteinExistence type="predicted"/>
<reference evidence="1 2" key="1">
    <citation type="journal article" date="2003" name="PLoS Biol.">
        <title>The genome sequence of Caenorhabditis briggsae: a platform for comparative genomics.</title>
        <authorList>
            <person name="Stein L.D."/>
            <person name="Bao Z."/>
            <person name="Blasiar D."/>
            <person name="Blumenthal T."/>
            <person name="Brent M.R."/>
            <person name="Chen N."/>
            <person name="Chinwalla A."/>
            <person name="Clarke L."/>
            <person name="Clee C."/>
            <person name="Coghlan A."/>
            <person name="Coulson A."/>
            <person name="D'Eustachio P."/>
            <person name="Fitch D.H."/>
            <person name="Fulton L.A."/>
            <person name="Fulton R.E."/>
            <person name="Griffiths-Jones S."/>
            <person name="Harris T.W."/>
            <person name="Hillier L.W."/>
            <person name="Kamath R."/>
            <person name="Kuwabara P.E."/>
            <person name="Mardis E.R."/>
            <person name="Marra M.A."/>
            <person name="Miner T.L."/>
            <person name="Minx P."/>
            <person name="Mullikin J.C."/>
            <person name="Plumb R.W."/>
            <person name="Rogers J."/>
            <person name="Schein J.E."/>
            <person name="Sohrmann M."/>
            <person name="Spieth J."/>
            <person name="Stajich J.E."/>
            <person name="Wei C."/>
            <person name="Willey D."/>
            <person name="Wilson R.K."/>
            <person name="Durbin R."/>
            <person name="Waterston R.H."/>
        </authorList>
    </citation>
    <scope>NUCLEOTIDE SEQUENCE [LARGE SCALE GENOMIC DNA]</scope>
    <source>
        <strain evidence="1 2">AF16</strain>
    </source>
</reference>
<gene>
    <name evidence="1" type="ORF">CBG26396</name>
    <name evidence="1" type="ORF">CBG_26396</name>
</gene>
<dbReference type="KEGG" id="cbr:CBG_26396"/>
<accession>B6IFF5</accession>
<evidence type="ECO:0000313" key="2">
    <source>
        <dbReference type="Proteomes" id="UP000008549"/>
    </source>
</evidence>